<dbReference type="InterPro" id="IPR019974">
    <property type="entry name" value="XPG_CS"/>
</dbReference>
<dbReference type="PRINTS" id="PR00853">
    <property type="entry name" value="XPGRADSUPER"/>
</dbReference>
<dbReference type="InterPro" id="IPR036279">
    <property type="entry name" value="5-3_exonuclease_C_sf"/>
</dbReference>
<dbReference type="InterPro" id="IPR006084">
    <property type="entry name" value="XPG/Rad2"/>
</dbReference>
<dbReference type="SMART" id="SM00484">
    <property type="entry name" value="XPGI"/>
    <property type="match status" value="1"/>
</dbReference>
<comment type="caution">
    <text evidence="5">The sequence shown here is derived from an EMBL/GenBank/DDBJ whole genome shotgun (WGS) entry which is preliminary data.</text>
</comment>
<evidence type="ECO:0000259" key="4">
    <source>
        <dbReference type="SMART" id="SM00484"/>
    </source>
</evidence>
<dbReference type="AlphaFoldDB" id="A0A812SQ90"/>
<keyword evidence="2" id="KW-0378">Hydrolase</keyword>
<dbReference type="SUPFAM" id="SSF88723">
    <property type="entry name" value="PIN domain-like"/>
    <property type="match status" value="1"/>
</dbReference>
<evidence type="ECO:0000313" key="5">
    <source>
        <dbReference type="EMBL" id="CAE7487449.1"/>
    </source>
</evidence>
<keyword evidence="1" id="KW-0479">Metal-binding</keyword>
<evidence type="ECO:0000256" key="2">
    <source>
        <dbReference type="ARBA" id="ARBA00022759"/>
    </source>
</evidence>
<sequence>VPSSFQTSAACVAALLRPARELLDLLQKVGAEPFFVFDGAPLPAKSATEVARRQAREEAARMAAVAGSTAKRLCGAVDITPEMASACIEQFGPLGVRCIVAPCEADAQLAFLAHSGRVDVVVSEDVDLLAFGCPRVLFGLDVRRGCGQEVRLADIGQSRTLIPYRLTPETLPDLCVLSGCDYLPSLPRLGLRRAAQLLHRARGNVERALQLAQRDGISVPVAYLQEFVEARLVYTCQLVFDDRAQQLRMLSPLPASARNIRQHTACSLCLPVCGAISWFCSTLKSGFPDLTVVVGVHAGFAVCSCLQHS</sequence>
<dbReference type="PANTHER" id="PTHR11081">
    <property type="entry name" value="FLAP ENDONUCLEASE FAMILY MEMBER"/>
    <property type="match status" value="1"/>
</dbReference>
<evidence type="ECO:0000313" key="6">
    <source>
        <dbReference type="Proteomes" id="UP000601435"/>
    </source>
</evidence>
<dbReference type="EMBL" id="CAJNJA010022145">
    <property type="protein sequence ID" value="CAE7487449.1"/>
    <property type="molecule type" value="Genomic_DNA"/>
</dbReference>
<dbReference type="GO" id="GO:0017108">
    <property type="term" value="F:5'-flap endonuclease activity"/>
    <property type="evidence" value="ECO:0007669"/>
    <property type="project" value="TreeGrafter"/>
</dbReference>
<gene>
    <name evidence="5" type="primary">EXO1</name>
    <name evidence="5" type="ORF">SNEC2469_LOCUS13850</name>
</gene>
<keyword evidence="3" id="KW-0460">Magnesium</keyword>
<dbReference type="PANTHER" id="PTHR11081:SF9">
    <property type="entry name" value="FLAP ENDONUCLEASE 1"/>
    <property type="match status" value="1"/>
</dbReference>
<dbReference type="InterPro" id="IPR029060">
    <property type="entry name" value="PIN-like_dom_sf"/>
</dbReference>
<dbReference type="OrthoDB" id="441853at2759"/>
<reference evidence="5" key="1">
    <citation type="submission" date="2021-02" db="EMBL/GenBank/DDBJ databases">
        <authorList>
            <person name="Dougan E. K."/>
            <person name="Rhodes N."/>
            <person name="Thang M."/>
            <person name="Chan C."/>
        </authorList>
    </citation>
    <scope>NUCLEOTIDE SEQUENCE</scope>
</reference>
<dbReference type="SUPFAM" id="SSF47807">
    <property type="entry name" value="5' to 3' exonuclease, C-terminal subdomain"/>
    <property type="match status" value="1"/>
</dbReference>
<dbReference type="InterPro" id="IPR008918">
    <property type="entry name" value="HhH2"/>
</dbReference>
<dbReference type="Gene3D" id="1.10.150.20">
    <property type="entry name" value="5' to 3' exonuclease, C-terminal subdomain"/>
    <property type="match status" value="1"/>
</dbReference>
<dbReference type="CDD" id="cd09901">
    <property type="entry name" value="H3TH_FEN1-like"/>
    <property type="match status" value="1"/>
</dbReference>
<protein>
    <submittedName>
        <fullName evidence="5">EXO1 protein</fullName>
    </submittedName>
</protein>
<accession>A0A812SQ90</accession>
<name>A0A812SQ90_9DINO</name>
<dbReference type="GO" id="GO:0046872">
    <property type="term" value="F:metal ion binding"/>
    <property type="evidence" value="ECO:0007669"/>
    <property type="project" value="UniProtKB-KW"/>
</dbReference>
<dbReference type="SMART" id="SM00279">
    <property type="entry name" value="HhH2"/>
    <property type="match status" value="1"/>
</dbReference>
<keyword evidence="6" id="KW-1185">Reference proteome</keyword>
<dbReference type="Proteomes" id="UP000601435">
    <property type="component" value="Unassembled WGS sequence"/>
</dbReference>
<keyword evidence="2" id="KW-0540">Nuclease</keyword>
<dbReference type="Pfam" id="PF00867">
    <property type="entry name" value="XPG_I"/>
    <property type="match status" value="1"/>
</dbReference>
<dbReference type="GO" id="GO:0003677">
    <property type="term" value="F:DNA binding"/>
    <property type="evidence" value="ECO:0007669"/>
    <property type="project" value="InterPro"/>
</dbReference>
<evidence type="ECO:0000256" key="1">
    <source>
        <dbReference type="ARBA" id="ARBA00022723"/>
    </source>
</evidence>
<dbReference type="Gene3D" id="3.40.50.1010">
    <property type="entry name" value="5'-nuclease"/>
    <property type="match status" value="1"/>
</dbReference>
<feature type="non-terminal residue" evidence="5">
    <location>
        <position position="309"/>
    </location>
</feature>
<keyword evidence="2" id="KW-0255">Endonuclease</keyword>
<dbReference type="InterPro" id="IPR006086">
    <property type="entry name" value="XPG-I_dom"/>
</dbReference>
<feature type="domain" description="XPG-I" evidence="4">
    <location>
        <begin position="92"/>
        <end position="161"/>
    </location>
</feature>
<organism evidence="5 6">
    <name type="scientific">Symbiodinium necroappetens</name>
    <dbReference type="NCBI Taxonomy" id="1628268"/>
    <lineage>
        <taxon>Eukaryota</taxon>
        <taxon>Sar</taxon>
        <taxon>Alveolata</taxon>
        <taxon>Dinophyceae</taxon>
        <taxon>Suessiales</taxon>
        <taxon>Symbiodiniaceae</taxon>
        <taxon>Symbiodinium</taxon>
    </lineage>
</organism>
<proteinExistence type="predicted"/>
<dbReference type="PROSITE" id="PS00842">
    <property type="entry name" value="XPG_2"/>
    <property type="match status" value="1"/>
</dbReference>
<evidence type="ECO:0000256" key="3">
    <source>
        <dbReference type="ARBA" id="ARBA00022842"/>
    </source>
</evidence>